<gene>
    <name evidence="5 11" type="primary">lipB</name>
    <name evidence="11" type="ORF">DAMO_1594</name>
</gene>
<comment type="catalytic activity">
    <reaction evidence="5 6">
        <text>octanoyl-[ACP] + L-lysyl-[protein] = N(6)-octanoyl-L-lysyl-[protein] + holo-[ACP] + H(+)</text>
        <dbReference type="Rhea" id="RHEA:17665"/>
        <dbReference type="Rhea" id="RHEA-COMP:9636"/>
        <dbReference type="Rhea" id="RHEA-COMP:9685"/>
        <dbReference type="Rhea" id="RHEA-COMP:9752"/>
        <dbReference type="Rhea" id="RHEA-COMP:9928"/>
        <dbReference type="ChEBI" id="CHEBI:15378"/>
        <dbReference type="ChEBI" id="CHEBI:29969"/>
        <dbReference type="ChEBI" id="CHEBI:64479"/>
        <dbReference type="ChEBI" id="CHEBI:78463"/>
        <dbReference type="ChEBI" id="CHEBI:78809"/>
        <dbReference type="EC" id="2.3.1.181"/>
    </reaction>
</comment>
<dbReference type="Proteomes" id="UP000006898">
    <property type="component" value="Chromosome"/>
</dbReference>
<dbReference type="EC" id="2.3.1.181" evidence="5 6"/>
<dbReference type="eggNOG" id="COG0321">
    <property type="taxonomic scope" value="Bacteria"/>
</dbReference>
<protein>
    <recommendedName>
        <fullName evidence="5 6">Octanoyltransferase</fullName>
        <ecNumber evidence="5 6">2.3.1.181</ecNumber>
    </recommendedName>
    <alternativeName>
        <fullName evidence="5">Lipoate-protein ligase B</fullName>
    </alternativeName>
    <alternativeName>
        <fullName evidence="5">Lipoyl/octanoyl transferase</fullName>
    </alternativeName>
    <alternativeName>
        <fullName evidence="5">Octanoyl-[acyl-carrier-protein]-protein N-octanoyltransferase</fullName>
    </alternativeName>
</protein>
<evidence type="ECO:0000256" key="2">
    <source>
        <dbReference type="ARBA" id="ARBA00022679"/>
    </source>
</evidence>
<dbReference type="CDD" id="cd16444">
    <property type="entry name" value="LipB"/>
    <property type="match status" value="1"/>
</dbReference>
<dbReference type="InterPro" id="IPR000544">
    <property type="entry name" value="Octanoyltransferase"/>
</dbReference>
<keyword evidence="11" id="KW-0436">Ligase</keyword>
<dbReference type="FunFam" id="3.30.930.10:FF:000035">
    <property type="entry name" value="Putative lipoyltransferase 2, mitochondrial"/>
    <property type="match status" value="1"/>
</dbReference>
<keyword evidence="2 5" id="KW-0808">Transferase</keyword>
<dbReference type="Gene3D" id="3.30.930.10">
    <property type="entry name" value="Bira Bifunctional Protein, Domain 2"/>
    <property type="match status" value="1"/>
</dbReference>
<dbReference type="Pfam" id="PF21948">
    <property type="entry name" value="LplA-B_cat"/>
    <property type="match status" value="1"/>
</dbReference>
<comment type="pathway">
    <text evidence="1 5 6">Protein modification; protein lipoylation via endogenous pathway; protein N(6)-(lipoyl)lysine from octanoyl-[acyl-carrier-protein]: step 1/2.</text>
</comment>
<dbReference type="InterPro" id="IPR020605">
    <property type="entry name" value="Octanoyltransferase_CS"/>
</dbReference>
<dbReference type="InterPro" id="IPR004143">
    <property type="entry name" value="BPL_LPL_catalytic"/>
</dbReference>
<dbReference type="PANTHER" id="PTHR10993">
    <property type="entry name" value="OCTANOYLTRANSFERASE"/>
    <property type="match status" value="1"/>
</dbReference>
<dbReference type="InterPro" id="IPR045864">
    <property type="entry name" value="aa-tRNA-synth_II/BPL/LPL"/>
</dbReference>
<dbReference type="KEGG" id="mox:DAMO_1594"/>
<feature type="binding site" evidence="5 8">
    <location>
        <begin position="76"/>
        <end position="83"/>
    </location>
    <ligand>
        <name>substrate</name>
    </ligand>
</feature>
<evidence type="ECO:0000256" key="5">
    <source>
        <dbReference type="HAMAP-Rule" id="MF_00013"/>
    </source>
</evidence>
<evidence type="ECO:0000256" key="7">
    <source>
        <dbReference type="PIRSR" id="PIRSR016262-1"/>
    </source>
</evidence>
<comment type="function">
    <text evidence="4 5 6">Catalyzes the transfer of endogenously produced octanoic acid from octanoyl-acyl-carrier-protein onto the lipoyl domains of lipoate-dependent enzymes. Lipoyl-ACP can also act as a substrate although octanoyl-ACP is likely to be the physiological substrate.</text>
</comment>
<evidence type="ECO:0000256" key="3">
    <source>
        <dbReference type="ARBA" id="ARBA00023315"/>
    </source>
</evidence>
<name>D5MFX3_METO1</name>
<proteinExistence type="inferred from homology"/>
<dbReference type="PANTHER" id="PTHR10993:SF7">
    <property type="entry name" value="LIPOYLTRANSFERASE 2, MITOCHONDRIAL-RELATED"/>
    <property type="match status" value="1"/>
</dbReference>
<evidence type="ECO:0000259" key="10">
    <source>
        <dbReference type="PROSITE" id="PS51733"/>
    </source>
</evidence>
<comment type="miscellaneous">
    <text evidence="5">In the reaction, the free carboxyl group of octanoic acid is attached via an amide linkage to the epsilon-amino group of a specific lysine residue of lipoyl domains of lipoate-dependent enzymes.</text>
</comment>
<feature type="active site" description="Acyl-thioester intermediate" evidence="5 7">
    <location>
        <position position="174"/>
    </location>
</feature>
<accession>D5MFX3</accession>
<dbReference type="PROSITE" id="PS01313">
    <property type="entry name" value="LIPB"/>
    <property type="match status" value="1"/>
</dbReference>
<dbReference type="AlphaFoldDB" id="D5MFX3"/>
<dbReference type="HAMAP" id="MF_00013">
    <property type="entry name" value="LipB"/>
    <property type="match status" value="1"/>
</dbReference>
<comment type="subcellular location">
    <subcellularLocation>
        <location evidence="5">Cytoplasm</location>
    </subcellularLocation>
</comment>
<evidence type="ECO:0000313" key="12">
    <source>
        <dbReference type="Proteomes" id="UP000006898"/>
    </source>
</evidence>
<keyword evidence="3 5" id="KW-0012">Acyltransferase</keyword>
<evidence type="ECO:0000256" key="8">
    <source>
        <dbReference type="PIRSR" id="PIRSR016262-2"/>
    </source>
</evidence>
<keyword evidence="5" id="KW-0963">Cytoplasm</keyword>
<dbReference type="GO" id="GO:0009249">
    <property type="term" value="P:protein lipoylation"/>
    <property type="evidence" value="ECO:0007669"/>
    <property type="project" value="InterPro"/>
</dbReference>
<feature type="binding site" evidence="5 8">
    <location>
        <begin position="156"/>
        <end position="158"/>
    </location>
    <ligand>
        <name>substrate</name>
    </ligand>
</feature>
<evidence type="ECO:0000313" key="11">
    <source>
        <dbReference type="EMBL" id="CBE68654.1"/>
    </source>
</evidence>
<feature type="binding site" evidence="5 8">
    <location>
        <begin position="143"/>
        <end position="145"/>
    </location>
    <ligand>
        <name>substrate</name>
    </ligand>
</feature>
<evidence type="ECO:0000256" key="9">
    <source>
        <dbReference type="PIRSR" id="PIRSR016262-3"/>
    </source>
</evidence>
<dbReference type="GO" id="GO:0016874">
    <property type="term" value="F:ligase activity"/>
    <property type="evidence" value="ECO:0007669"/>
    <property type="project" value="UniProtKB-KW"/>
</dbReference>
<dbReference type="NCBIfam" id="NF010925">
    <property type="entry name" value="PRK14345.1"/>
    <property type="match status" value="1"/>
</dbReference>
<dbReference type="PROSITE" id="PS51733">
    <property type="entry name" value="BPL_LPL_CATALYTIC"/>
    <property type="match status" value="1"/>
</dbReference>
<evidence type="ECO:0000256" key="1">
    <source>
        <dbReference type="ARBA" id="ARBA00004821"/>
    </source>
</evidence>
<evidence type="ECO:0000256" key="6">
    <source>
        <dbReference type="PIRNR" id="PIRNR016262"/>
    </source>
</evidence>
<dbReference type="UniPathway" id="UPA00538">
    <property type="reaction ID" value="UER00592"/>
</dbReference>
<dbReference type="GO" id="GO:0005737">
    <property type="term" value="C:cytoplasm"/>
    <property type="evidence" value="ECO:0007669"/>
    <property type="project" value="UniProtKB-SubCell"/>
</dbReference>
<organism evidence="11 12">
    <name type="scientific">Methylomirabilis oxygeniifera</name>
    <dbReference type="NCBI Taxonomy" id="671143"/>
    <lineage>
        <taxon>Bacteria</taxon>
        <taxon>Candidatus Methylomirabilota</taxon>
        <taxon>Candidatus Methylomirabilia</taxon>
        <taxon>Candidatus Methylomirabilales</taxon>
        <taxon>Candidatus Methylomirabilaceae</taxon>
        <taxon>Candidatus Methylomirabilis</taxon>
    </lineage>
</organism>
<evidence type="ECO:0000256" key="4">
    <source>
        <dbReference type="ARBA" id="ARBA00024732"/>
    </source>
</evidence>
<feature type="domain" description="BPL/LPL catalytic" evidence="10">
    <location>
        <begin position="31"/>
        <end position="213"/>
    </location>
</feature>
<dbReference type="PATRIC" id="fig|671143.5.peg.1402"/>
<dbReference type="SUPFAM" id="SSF55681">
    <property type="entry name" value="Class II aaRS and biotin synthetases"/>
    <property type="match status" value="1"/>
</dbReference>
<dbReference type="PIRSF" id="PIRSF016262">
    <property type="entry name" value="LPLase"/>
    <property type="match status" value="1"/>
</dbReference>
<dbReference type="EMBL" id="FP565575">
    <property type="protein sequence ID" value="CBE68654.1"/>
    <property type="molecule type" value="Genomic_DNA"/>
</dbReference>
<dbReference type="NCBIfam" id="TIGR00214">
    <property type="entry name" value="lipB"/>
    <property type="match status" value="1"/>
</dbReference>
<sequence length="243" mass="26432">MKACSLIDLGLVPYADALALQRRLATLRTEDRLEDVLLLMEHPPVITLGRAGQKAHLRVAESSLTAMGIEFFEVERGGDITYHGPGQLVGYPILNLADYGRDVHRYLRQLEEVLIMTLSDFGITAGRSIGRTGVWVGESKIASLGIHVGRWVTCHGFALNVNMDLSPFELIVPCGIQDARVTSMAQGSSRPISIREVAAILTEHFEAEFGVSIVPALLTELAGVKSRIDMSDRDEPAIVGGVQ</sequence>
<reference evidence="11 12" key="1">
    <citation type="journal article" date="2010" name="Nature">
        <title>Nitrite-driven anaerobic methane oxidation by oxygenic bacteria.</title>
        <authorList>
            <person name="Ettwig K.F."/>
            <person name="Butler M.K."/>
            <person name="Le Paslier D."/>
            <person name="Pelletier E."/>
            <person name="Mangenot S."/>
            <person name="Kuypers M.M.M."/>
            <person name="Schreiber F."/>
            <person name="Dutilh B.E."/>
            <person name="Zedelius J."/>
            <person name="de Beer D."/>
            <person name="Gloerich J."/>
            <person name="Wessels H.J.C.T."/>
            <person name="van Allen T."/>
            <person name="Luesken F."/>
            <person name="Wu M."/>
            <person name="van de Pas-Schoonen K.T."/>
            <person name="Op den Camp H.J.M."/>
            <person name="Janssen-Megens E.M."/>
            <person name="Francoijs K-J."/>
            <person name="Stunnenberg H."/>
            <person name="Weissenbach J."/>
            <person name="Jetten M.S.M."/>
            <person name="Strous M."/>
        </authorList>
    </citation>
    <scope>NUCLEOTIDE SEQUENCE [LARGE SCALE GENOMIC DNA]</scope>
</reference>
<dbReference type="GO" id="GO:0033819">
    <property type="term" value="F:lipoyl(octanoyl) transferase activity"/>
    <property type="evidence" value="ECO:0007669"/>
    <property type="project" value="UniProtKB-EC"/>
</dbReference>
<comment type="similarity">
    <text evidence="5 6">Belongs to the LipB family.</text>
</comment>
<dbReference type="STRING" id="671143.DAMO_1594"/>
<feature type="site" description="Lowers pKa of active site Cys" evidence="5 9">
    <location>
        <position position="140"/>
    </location>
</feature>
<dbReference type="HOGENOM" id="CLU_035168_1_3_0"/>